<dbReference type="InterPro" id="IPR025943">
    <property type="entry name" value="Sigma_54_int_dom_ATP-bd_2"/>
</dbReference>
<keyword evidence="1" id="KW-0547">Nucleotide-binding</keyword>
<dbReference type="Pfam" id="PF00498">
    <property type="entry name" value="FHA"/>
    <property type="match status" value="2"/>
</dbReference>
<evidence type="ECO:0000256" key="1">
    <source>
        <dbReference type="ARBA" id="ARBA00022741"/>
    </source>
</evidence>
<dbReference type="Gene3D" id="3.40.50.300">
    <property type="entry name" value="P-loop containing nucleotide triphosphate hydrolases"/>
    <property type="match status" value="1"/>
</dbReference>
<dbReference type="PANTHER" id="PTHR32071:SF117">
    <property type="entry name" value="PTS-DEPENDENT DIHYDROXYACETONE KINASE OPERON REGULATORY PROTEIN-RELATED"/>
    <property type="match status" value="1"/>
</dbReference>
<dbReference type="Proteomes" id="UP001221838">
    <property type="component" value="Unassembled WGS sequence"/>
</dbReference>
<accession>A0ABT5DMF3</accession>
<name>A0ABT5DMF3_9BACT</name>
<dbReference type="InterPro" id="IPR009057">
    <property type="entry name" value="Homeodomain-like_sf"/>
</dbReference>
<dbReference type="InterPro" id="IPR025944">
    <property type="entry name" value="Sigma_54_int_dom_CS"/>
</dbReference>
<dbReference type="CDD" id="cd00009">
    <property type="entry name" value="AAA"/>
    <property type="match status" value="1"/>
</dbReference>
<dbReference type="Gene3D" id="1.10.8.60">
    <property type="match status" value="1"/>
</dbReference>
<dbReference type="PANTHER" id="PTHR32071">
    <property type="entry name" value="TRANSCRIPTIONAL REGULATORY PROTEIN"/>
    <property type="match status" value="1"/>
</dbReference>
<dbReference type="Pfam" id="PF25601">
    <property type="entry name" value="AAA_lid_14"/>
    <property type="match status" value="1"/>
</dbReference>
<dbReference type="Pfam" id="PF00158">
    <property type="entry name" value="Sigma54_activat"/>
    <property type="match status" value="1"/>
</dbReference>
<dbReference type="InterPro" id="IPR027417">
    <property type="entry name" value="P-loop_NTPase"/>
</dbReference>
<comment type="caution">
    <text evidence="9">The sequence shown here is derived from an EMBL/GenBank/DDBJ whole genome shotgun (WGS) entry which is preliminary data.</text>
</comment>
<dbReference type="SUPFAM" id="SSF49879">
    <property type="entry name" value="SMAD/FHA domain"/>
    <property type="match status" value="2"/>
</dbReference>
<dbReference type="InterPro" id="IPR002078">
    <property type="entry name" value="Sigma_54_int"/>
</dbReference>
<dbReference type="RefSeq" id="WP_272145523.1">
    <property type="nucleotide sequence ID" value="NZ_JAQNDM010000002.1"/>
</dbReference>
<dbReference type="InterPro" id="IPR008984">
    <property type="entry name" value="SMAD_FHA_dom_sf"/>
</dbReference>
<dbReference type="PROSITE" id="PS50045">
    <property type="entry name" value="SIGMA54_INTERACT_4"/>
    <property type="match status" value="1"/>
</dbReference>
<feature type="region of interest" description="Disordered" evidence="6">
    <location>
        <begin position="94"/>
        <end position="123"/>
    </location>
</feature>
<dbReference type="InterPro" id="IPR003593">
    <property type="entry name" value="AAA+_ATPase"/>
</dbReference>
<keyword evidence="4" id="KW-0238">DNA-binding</keyword>
<dbReference type="EMBL" id="JAQNDM010000002">
    <property type="protein sequence ID" value="MDC0714839.1"/>
    <property type="molecule type" value="Genomic_DNA"/>
</dbReference>
<keyword evidence="2" id="KW-0067">ATP-binding</keyword>
<organism evidence="9 10">
    <name type="scientific">Stigmatella ashevillensis</name>
    <dbReference type="NCBI Taxonomy" id="2995309"/>
    <lineage>
        <taxon>Bacteria</taxon>
        <taxon>Pseudomonadati</taxon>
        <taxon>Myxococcota</taxon>
        <taxon>Myxococcia</taxon>
        <taxon>Myxococcales</taxon>
        <taxon>Cystobacterineae</taxon>
        <taxon>Archangiaceae</taxon>
        <taxon>Stigmatella</taxon>
    </lineage>
</organism>
<dbReference type="SUPFAM" id="SSF52540">
    <property type="entry name" value="P-loop containing nucleoside triphosphate hydrolases"/>
    <property type="match status" value="1"/>
</dbReference>
<dbReference type="PROSITE" id="PS00676">
    <property type="entry name" value="SIGMA54_INTERACT_2"/>
    <property type="match status" value="1"/>
</dbReference>
<dbReference type="Gene3D" id="2.60.200.20">
    <property type="match status" value="2"/>
</dbReference>
<dbReference type="InterPro" id="IPR000253">
    <property type="entry name" value="FHA_dom"/>
</dbReference>
<evidence type="ECO:0000256" key="2">
    <source>
        <dbReference type="ARBA" id="ARBA00022840"/>
    </source>
</evidence>
<evidence type="ECO:0000256" key="3">
    <source>
        <dbReference type="ARBA" id="ARBA00023015"/>
    </source>
</evidence>
<dbReference type="Gene3D" id="1.10.10.60">
    <property type="entry name" value="Homeodomain-like"/>
    <property type="match status" value="1"/>
</dbReference>
<evidence type="ECO:0000313" key="10">
    <source>
        <dbReference type="Proteomes" id="UP001221838"/>
    </source>
</evidence>
<evidence type="ECO:0000259" key="7">
    <source>
        <dbReference type="PROSITE" id="PS50006"/>
    </source>
</evidence>
<reference evidence="9 10" key="1">
    <citation type="submission" date="2022-11" db="EMBL/GenBank/DDBJ databases">
        <title>Minimal conservation of predation-associated metabolite biosynthetic gene clusters underscores biosynthetic potential of Myxococcota including descriptions for ten novel species: Archangium lansinium sp. nov., Myxococcus landrumus sp. nov., Nannocystis bai.</title>
        <authorList>
            <person name="Ahearne A."/>
            <person name="Stevens C."/>
            <person name="Dowd S."/>
        </authorList>
    </citation>
    <scope>NUCLEOTIDE SEQUENCE [LARGE SCALE GENOMIC DNA]</scope>
    <source>
        <strain evidence="9 10">NCWAL01</strain>
    </source>
</reference>
<evidence type="ECO:0000256" key="4">
    <source>
        <dbReference type="ARBA" id="ARBA00023125"/>
    </source>
</evidence>
<dbReference type="PROSITE" id="PS50006">
    <property type="entry name" value="FHA_DOMAIN"/>
    <property type="match status" value="2"/>
</dbReference>
<dbReference type="CDD" id="cd00060">
    <property type="entry name" value="FHA"/>
    <property type="match status" value="2"/>
</dbReference>
<dbReference type="PROSITE" id="PS00688">
    <property type="entry name" value="SIGMA54_INTERACT_3"/>
    <property type="match status" value="1"/>
</dbReference>
<dbReference type="SMART" id="SM00240">
    <property type="entry name" value="FHA"/>
    <property type="match status" value="2"/>
</dbReference>
<protein>
    <submittedName>
        <fullName evidence="9">Sigma 54-interacting transcriptional regulator</fullName>
    </submittedName>
</protein>
<feature type="domain" description="FHA" evidence="7">
    <location>
        <begin position="23"/>
        <end position="71"/>
    </location>
</feature>
<gene>
    <name evidence="9" type="ORF">POL68_40700</name>
</gene>
<sequence>MPELVFFRRGEEVLRVGLEHGRVVLGRGEQSDVVLPDPDISRRHVALQHDGTRCVLEDLSGRGTLVSGKPMAQGELADGADITLGQWRAVFRQRGSGETDSPTGAHRSTALQPMTRQAEPGQSVQVRVKQGSTEFIHAPRGEGFTVGKDPSCEVVIQDRFISGRHLKVTRREGLFHVVDLSSTNGTFLGPTRVFEVEIPLNTCLRVGETELLFEPRTALQGEAKRHGLIGDEPCIRQLMDLVERVAPSSAAVAVFGESGTGKELVARALHACSTRADQPLIPLNCAAISRELIESELFGHERGSFTGAQTARKGAFEEADGGTLFLDEVGELPLDLQAKLLRALESGEIKRVGASRPVHVDVRVVAATNRDLLAASREGKFREDLYYRLCVIPLTLPPLRNRRGDIAPLAEHFVRTYAPRGQAVKLTQAALERLQHYAWPGNVRELRNVVHRALLLRKGAMIDGGDISFEPDFGREPASALPSLTELPPGITLEQMMTRLERQIIEHSLRRHGGNREKVAKELSVARSTLFKRLKDWGLTREDREDPE</sequence>
<proteinExistence type="predicted"/>
<dbReference type="Pfam" id="PF02954">
    <property type="entry name" value="HTH_8"/>
    <property type="match status" value="1"/>
</dbReference>
<dbReference type="SMART" id="SM00382">
    <property type="entry name" value="AAA"/>
    <property type="match status" value="1"/>
</dbReference>
<dbReference type="InterPro" id="IPR002197">
    <property type="entry name" value="HTH_Fis"/>
</dbReference>
<feature type="compositionally biased region" description="Polar residues" evidence="6">
    <location>
        <begin position="109"/>
        <end position="123"/>
    </location>
</feature>
<keyword evidence="10" id="KW-1185">Reference proteome</keyword>
<keyword evidence="5" id="KW-0804">Transcription</keyword>
<evidence type="ECO:0000259" key="8">
    <source>
        <dbReference type="PROSITE" id="PS50045"/>
    </source>
</evidence>
<dbReference type="PRINTS" id="PR01590">
    <property type="entry name" value="HTHFIS"/>
</dbReference>
<evidence type="ECO:0000256" key="5">
    <source>
        <dbReference type="ARBA" id="ARBA00023163"/>
    </source>
</evidence>
<feature type="domain" description="FHA" evidence="7">
    <location>
        <begin position="144"/>
        <end position="193"/>
    </location>
</feature>
<dbReference type="InterPro" id="IPR058031">
    <property type="entry name" value="AAA_lid_NorR"/>
</dbReference>
<evidence type="ECO:0000313" key="9">
    <source>
        <dbReference type="EMBL" id="MDC0714839.1"/>
    </source>
</evidence>
<feature type="domain" description="Sigma-54 factor interaction" evidence="8">
    <location>
        <begin position="228"/>
        <end position="455"/>
    </location>
</feature>
<evidence type="ECO:0000256" key="6">
    <source>
        <dbReference type="SAM" id="MobiDB-lite"/>
    </source>
</evidence>
<dbReference type="SUPFAM" id="SSF46689">
    <property type="entry name" value="Homeodomain-like"/>
    <property type="match status" value="1"/>
</dbReference>
<keyword evidence="3" id="KW-0805">Transcription regulation</keyword>